<dbReference type="EMBL" id="BJXR01000044">
    <property type="protein sequence ID" value="GEN11199.1"/>
    <property type="molecule type" value="Genomic_DNA"/>
</dbReference>
<feature type="region of interest" description="Disordered" evidence="1">
    <location>
        <begin position="20"/>
        <end position="44"/>
    </location>
</feature>
<name>A0A511TAI9_MYXFU</name>
<accession>A0A511TAI9</accession>
<dbReference type="AlphaFoldDB" id="A0A511TAI9"/>
<dbReference type="Proteomes" id="UP000183760">
    <property type="component" value="Unassembled WGS sequence"/>
</dbReference>
<dbReference type="STRING" id="1334629.MFUL124B02_42670"/>
<evidence type="ECO:0000313" key="5">
    <source>
        <dbReference type="Proteomes" id="UP000321514"/>
    </source>
</evidence>
<evidence type="ECO:0000313" key="4">
    <source>
        <dbReference type="Proteomes" id="UP000183760"/>
    </source>
</evidence>
<sequence>MKSHKVKTLKELFVKDLARIHGGDGSATSTSSTETQSTSPQVSTTQACCEEKNDPCC</sequence>
<evidence type="ECO:0000313" key="3">
    <source>
        <dbReference type="EMBL" id="SEU39424.1"/>
    </source>
</evidence>
<dbReference type="RefSeq" id="WP_170300510.1">
    <property type="nucleotide sequence ID" value="NZ_BJXR01000044.1"/>
</dbReference>
<reference evidence="2 5" key="2">
    <citation type="submission" date="2019-07" db="EMBL/GenBank/DDBJ databases">
        <title>Whole genome shotgun sequence of Myxococcus fulvus NBRC 100333.</title>
        <authorList>
            <person name="Hosoyama A."/>
            <person name="Uohara A."/>
            <person name="Ohji S."/>
            <person name="Ichikawa N."/>
        </authorList>
    </citation>
    <scope>NUCLEOTIDE SEQUENCE [LARGE SCALE GENOMIC DNA]</scope>
    <source>
        <strain evidence="2 5">NBRC 100333</strain>
    </source>
</reference>
<protein>
    <submittedName>
        <fullName evidence="2">Uncharacterized protein</fullName>
    </submittedName>
</protein>
<dbReference type="Proteomes" id="UP000321514">
    <property type="component" value="Unassembled WGS sequence"/>
</dbReference>
<gene>
    <name evidence="2" type="ORF">MFU01_62360</name>
    <name evidence="3" type="ORF">SAMN05443572_11448</name>
</gene>
<proteinExistence type="predicted"/>
<keyword evidence="4" id="KW-1185">Reference proteome</keyword>
<comment type="caution">
    <text evidence="2">The sequence shown here is derived from an EMBL/GenBank/DDBJ whole genome shotgun (WGS) entry which is preliminary data.</text>
</comment>
<dbReference type="EMBL" id="FOIB01000014">
    <property type="protein sequence ID" value="SEU39424.1"/>
    <property type="molecule type" value="Genomic_DNA"/>
</dbReference>
<feature type="compositionally biased region" description="Low complexity" evidence="1">
    <location>
        <begin position="26"/>
        <end position="44"/>
    </location>
</feature>
<evidence type="ECO:0000313" key="2">
    <source>
        <dbReference type="EMBL" id="GEN11199.1"/>
    </source>
</evidence>
<evidence type="ECO:0000256" key="1">
    <source>
        <dbReference type="SAM" id="MobiDB-lite"/>
    </source>
</evidence>
<reference evidence="3 4" key="1">
    <citation type="submission" date="2016-10" db="EMBL/GenBank/DDBJ databases">
        <authorList>
            <person name="Varghese N."/>
            <person name="Submissions S."/>
        </authorList>
    </citation>
    <scope>NUCLEOTIDE SEQUENCE [LARGE SCALE GENOMIC DNA]</scope>
    <source>
        <strain evidence="3 4">DSM 16525</strain>
    </source>
</reference>
<organism evidence="2 5">
    <name type="scientific">Myxococcus fulvus</name>
    <dbReference type="NCBI Taxonomy" id="33"/>
    <lineage>
        <taxon>Bacteria</taxon>
        <taxon>Pseudomonadati</taxon>
        <taxon>Myxococcota</taxon>
        <taxon>Myxococcia</taxon>
        <taxon>Myxococcales</taxon>
        <taxon>Cystobacterineae</taxon>
        <taxon>Myxococcaceae</taxon>
        <taxon>Myxococcus</taxon>
    </lineage>
</organism>